<evidence type="ECO:0000256" key="1">
    <source>
        <dbReference type="SAM" id="MobiDB-lite"/>
    </source>
</evidence>
<proteinExistence type="predicted"/>
<feature type="region of interest" description="Disordered" evidence="1">
    <location>
        <begin position="1"/>
        <end position="70"/>
    </location>
</feature>
<dbReference type="AlphaFoldDB" id="A0A1E3PUX9"/>
<keyword evidence="3" id="KW-1185">Reference proteome</keyword>
<sequence>MTSTLGYRDVEDWSRQVVAPPPPLILRRTSTASIPGSHVRPKSASSTATHKSRPNDTPSLQTSETFFGNAPHHTKSMLRMECSATPVPSRRLSQDGYSFQHRLSQDDGYVPGSLAVAAAAISAIAASAAASSAPDGNDIQMRRSLSSMRSVPISPMSSYEMDKHPPMYPPDKPRQHKSHHHHHHHNHHHHNPQRLQQRSRHHNAEDEDKYIEYDDNEAEADDSITQHTHRHDYYNGRHRHRRHKLQDEYYCVDSPSDHPYITDETADTPGTPLSITDSFPLSVSTSPEIVFTPVSATSPMSSDMNSTSRPTSTQTSPFSVHSVRRNISHSETTGASHGDDPLSLRKFPIASSGSSVISHQVSENKKRTTAVKEPKSKKLEGSPQCCVIM</sequence>
<feature type="compositionally biased region" description="Basic and acidic residues" evidence="1">
    <location>
        <begin position="362"/>
        <end position="380"/>
    </location>
</feature>
<name>A0A1E3PUX9_LIPST</name>
<accession>A0A1E3PUX9</accession>
<dbReference type="Proteomes" id="UP000094385">
    <property type="component" value="Unassembled WGS sequence"/>
</dbReference>
<feature type="region of interest" description="Disordered" evidence="1">
    <location>
        <begin position="294"/>
        <end position="321"/>
    </location>
</feature>
<feature type="compositionally biased region" description="Low complexity" evidence="1">
    <location>
        <begin position="306"/>
        <end position="319"/>
    </location>
</feature>
<reference evidence="2 3" key="1">
    <citation type="journal article" date="2016" name="Proc. Natl. Acad. Sci. U.S.A.">
        <title>Comparative genomics of biotechnologically important yeasts.</title>
        <authorList>
            <person name="Riley R."/>
            <person name="Haridas S."/>
            <person name="Wolfe K.H."/>
            <person name="Lopes M.R."/>
            <person name="Hittinger C.T."/>
            <person name="Goeker M."/>
            <person name="Salamov A.A."/>
            <person name="Wisecaver J.H."/>
            <person name="Long T.M."/>
            <person name="Calvey C.H."/>
            <person name="Aerts A.L."/>
            <person name="Barry K.W."/>
            <person name="Choi C."/>
            <person name="Clum A."/>
            <person name="Coughlan A.Y."/>
            <person name="Deshpande S."/>
            <person name="Douglass A.P."/>
            <person name="Hanson S.J."/>
            <person name="Klenk H.-P."/>
            <person name="LaButti K.M."/>
            <person name="Lapidus A."/>
            <person name="Lindquist E.A."/>
            <person name="Lipzen A.M."/>
            <person name="Meier-Kolthoff J.P."/>
            <person name="Ohm R.A."/>
            <person name="Otillar R.P."/>
            <person name="Pangilinan J.L."/>
            <person name="Peng Y."/>
            <person name="Rokas A."/>
            <person name="Rosa C.A."/>
            <person name="Scheuner C."/>
            <person name="Sibirny A.A."/>
            <person name="Slot J.C."/>
            <person name="Stielow J.B."/>
            <person name="Sun H."/>
            <person name="Kurtzman C.P."/>
            <person name="Blackwell M."/>
            <person name="Grigoriev I.V."/>
            <person name="Jeffries T.W."/>
        </authorList>
    </citation>
    <scope>NUCLEOTIDE SEQUENCE [LARGE SCALE GENOMIC DNA]</scope>
    <source>
        <strain evidence="2 3">NRRL Y-11557</strain>
    </source>
</reference>
<gene>
    <name evidence="2" type="ORF">LIPSTDRAFT_75965</name>
</gene>
<feature type="region of interest" description="Disordered" evidence="1">
    <location>
        <begin position="145"/>
        <end position="203"/>
    </location>
</feature>
<evidence type="ECO:0000313" key="2">
    <source>
        <dbReference type="EMBL" id="ODQ69211.1"/>
    </source>
</evidence>
<feature type="compositionally biased region" description="Basic residues" evidence="1">
    <location>
        <begin position="174"/>
        <end position="201"/>
    </location>
</feature>
<organism evidence="2 3">
    <name type="scientific">Lipomyces starkeyi NRRL Y-11557</name>
    <dbReference type="NCBI Taxonomy" id="675824"/>
    <lineage>
        <taxon>Eukaryota</taxon>
        <taxon>Fungi</taxon>
        <taxon>Dikarya</taxon>
        <taxon>Ascomycota</taxon>
        <taxon>Saccharomycotina</taxon>
        <taxon>Lipomycetes</taxon>
        <taxon>Lipomycetales</taxon>
        <taxon>Lipomycetaceae</taxon>
        <taxon>Lipomyces</taxon>
    </lineage>
</organism>
<feature type="region of interest" description="Disordered" evidence="1">
    <location>
        <begin position="353"/>
        <end position="383"/>
    </location>
</feature>
<dbReference type="OrthoDB" id="10539443at2759"/>
<dbReference type="EMBL" id="KV454304">
    <property type="protein sequence ID" value="ODQ69211.1"/>
    <property type="molecule type" value="Genomic_DNA"/>
</dbReference>
<protein>
    <submittedName>
        <fullName evidence="2">Uncharacterized protein</fullName>
    </submittedName>
</protein>
<evidence type="ECO:0000313" key="3">
    <source>
        <dbReference type="Proteomes" id="UP000094385"/>
    </source>
</evidence>
<feature type="compositionally biased region" description="Polar residues" evidence="1">
    <location>
        <begin position="43"/>
        <end position="66"/>
    </location>
</feature>
<feature type="compositionally biased region" description="Polar residues" evidence="1">
    <location>
        <begin position="294"/>
        <end position="305"/>
    </location>
</feature>